<evidence type="ECO:0000313" key="2">
    <source>
        <dbReference type="EMBL" id="JAD79614.1"/>
    </source>
</evidence>
<evidence type="ECO:0000256" key="1">
    <source>
        <dbReference type="SAM" id="MobiDB-lite"/>
    </source>
</evidence>
<protein>
    <submittedName>
        <fullName evidence="2">Uncharacterized protein</fullName>
    </submittedName>
</protein>
<organism evidence="2">
    <name type="scientific">Arundo donax</name>
    <name type="common">Giant reed</name>
    <name type="synonym">Donax arundinaceus</name>
    <dbReference type="NCBI Taxonomy" id="35708"/>
    <lineage>
        <taxon>Eukaryota</taxon>
        <taxon>Viridiplantae</taxon>
        <taxon>Streptophyta</taxon>
        <taxon>Embryophyta</taxon>
        <taxon>Tracheophyta</taxon>
        <taxon>Spermatophyta</taxon>
        <taxon>Magnoliopsida</taxon>
        <taxon>Liliopsida</taxon>
        <taxon>Poales</taxon>
        <taxon>Poaceae</taxon>
        <taxon>PACMAD clade</taxon>
        <taxon>Arundinoideae</taxon>
        <taxon>Arundineae</taxon>
        <taxon>Arundo</taxon>
    </lineage>
</organism>
<feature type="region of interest" description="Disordered" evidence="1">
    <location>
        <begin position="1"/>
        <end position="33"/>
    </location>
</feature>
<name>A0A0A9CTJ7_ARUDO</name>
<sequence length="131" mass="14367">MKHSTDYTKNDVSSASLSAKSSQLPSGEKSSRVKGKVKGFMKIFSLDSSPKHKGALETKDQTSIGKNRRRSELQDKFSISSSEANEDAKTAQMNNQNAFVAAPYPIGEVQETMDKPVLTANSKMETKMDMT</sequence>
<feature type="compositionally biased region" description="Low complexity" evidence="1">
    <location>
        <begin position="13"/>
        <end position="26"/>
    </location>
</feature>
<proteinExistence type="predicted"/>
<accession>A0A0A9CTJ7</accession>
<dbReference type="AlphaFoldDB" id="A0A0A9CTJ7"/>
<reference evidence="2" key="1">
    <citation type="submission" date="2014-09" db="EMBL/GenBank/DDBJ databases">
        <authorList>
            <person name="Magalhaes I.L.F."/>
            <person name="Oliveira U."/>
            <person name="Santos F.R."/>
            <person name="Vidigal T.H.D.A."/>
            <person name="Brescovit A.D."/>
            <person name="Santos A.J."/>
        </authorList>
    </citation>
    <scope>NUCLEOTIDE SEQUENCE</scope>
    <source>
        <tissue evidence="2">Shoot tissue taken approximately 20 cm above the soil surface</tissue>
    </source>
</reference>
<dbReference type="EMBL" id="GBRH01218281">
    <property type="protein sequence ID" value="JAD79614.1"/>
    <property type="molecule type" value="Transcribed_RNA"/>
</dbReference>
<feature type="region of interest" description="Disordered" evidence="1">
    <location>
        <begin position="48"/>
        <end position="93"/>
    </location>
</feature>
<reference evidence="2" key="2">
    <citation type="journal article" date="2015" name="Data Brief">
        <title>Shoot transcriptome of the giant reed, Arundo donax.</title>
        <authorList>
            <person name="Barrero R.A."/>
            <person name="Guerrero F.D."/>
            <person name="Moolhuijzen P."/>
            <person name="Goolsby J.A."/>
            <person name="Tidwell J."/>
            <person name="Bellgard S.E."/>
            <person name="Bellgard M.I."/>
        </authorList>
    </citation>
    <scope>NUCLEOTIDE SEQUENCE</scope>
    <source>
        <tissue evidence="2">Shoot tissue taken approximately 20 cm above the soil surface</tissue>
    </source>
</reference>